<accession>A0ABY7FR55</accession>
<organism evidence="1 2">
    <name type="scientific">Mya arenaria</name>
    <name type="common">Soft-shell clam</name>
    <dbReference type="NCBI Taxonomy" id="6604"/>
    <lineage>
        <taxon>Eukaryota</taxon>
        <taxon>Metazoa</taxon>
        <taxon>Spiralia</taxon>
        <taxon>Lophotrochozoa</taxon>
        <taxon>Mollusca</taxon>
        <taxon>Bivalvia</taxon>
        <taxon>Autobranchia</taxon>
        <taxon>Heteroconchia</taxon>
        <taxon>Euheterodonta</taxon>
        <taxon>Imparidentia</taxon>
        <taxon>Neoheterodontei</taxon>
        <taxon>Myida</taxon>
        <taxon>Myoidea</taxon>
        <taxon>Myidae</taxon>
        <taxon>Mya</taxon>
    </lineage>
</organism>
<name>A0ABY7FR55_MYAAR</name>
<protein>
    <submittedName>
        <fullName evidence="1">Uncharacterized protein</fullName>
    </submittedName>
</protein>
<keyword evidence="2" id="KW-1185">Reference proteome</keyword>
<evidence type="ECO:0000313" key="1">
    <source>
        <dbReference type="EMBL" id="WAR23196.1"/>
    </source>
</evidence>
<gene>
    <name evidence="1" type="ORF">MAR_036865</name>
</gene>
<dbReference type="Proteomes" id="UP001164746">
    <property type="component" value="Chromosome 13"/>
</dbReference>
<dbReference type="PANTHER" id="PTHR46579">
    <property type="entry name" value="F5/8 TYPE C DOMAIN-CONTAINING PROTEIN-RELATED"/>
    <property type="match status" value="1"/>
</dbReference>
<evidence type="ECO:0000313" key="2">
    <source>
        <dbReference type="Proteomes" id="UP001164746"/>
    </source>
</evidence>
<proteinExistence type="predicted"/>
<reference evidence="1" key="1">
    <citation type="submission" date="2022-11" db="EMBL/GenBank/DDBJ databases">
        <title>Centuries of genome instability and evolution in soft-shell clam transmissible cancer (bioRxiv).</title>
        <authorList>
            <person name="Hart S.F.M."/>
            <person name="Yonemitsu M.A."/>
            <person name="Giersch R.M."/>
            <person name="Beal B.F."/>
            <person name="Arriagada G."/>
            <person name="Davis B.W."/>
            <person name="Ostrander E.A."/>
            <person name="Goff S.P."/>
            <person name="Metzger M.J."/>
        </authorList>
    </citation>
    <scope>NUCLEOTIDE SEQUENCE</scope>
    <source>
        <strain evidence="1">MELC-2E11</strain>
        <tissue evidence="1">Siphon/mantle</tissue>
    </source>
</reference>
<dbReference type="PANTHER" id="PTHR46579:SF1">
    <property type="entry name" value="F5_8 TYPE C DOMAIN-CONTAINING PROTEIN"/>
    <property type="match status" value="1"/>
</dbReference>
<sequence>MASEEINFVLNNGLEIYIDEEKVTVTLSLLCVTLDLPAKVGALNMTYYNGSDACITCEGSGLTVRQGRGHSRSYSYRTQESRYPIRSHAGVLEHMNASSAKNRLKGFKVTVPDYMHGVLLGLTKTLMSKWISGSETGKEYFVGKKLKQVSLKLLNIKPSYHIERLPRDLEKHYANFKATEVLAYFTVLLISMHECYFTRKVCAAFSSSV</sequence>
<dbReference type="EMBL" id="CP111024">
    <property type="protein sequence ID" value="WAR23196.1"/>
    <property type="molecule type" value="Genomic_DNA"/>
</dbReference>